<sequence length="115" mass="12081">MIAGAAAVVAGLVLLAVWQIQGETMRRRRPERRSGSGTGLSTAGLEELHALFSADKQVQIEQRQEQLMLRDDAQAGAPPHFGVDLEAGVAVLPGMPVVPSGAGRAPTGGQDTDRR</sequence>
<keyword evidence="2" id="KW-1185">Reference proteome</keyword>
<dbReference type="Proteomes" id="UP000450000">
    <property type="component" value="Unassembled WGS sequence"/>
</dbReference>
<comment type="caution">
    <text evidence="1">The sequence shown here is derived from an EMBL/GenBank/DDBJ whole genome shotgun (WGS) entry which is preliminary data.</text>
</comment>
<protein>
    <submittedName>
        <fullName evidence="1">Uncharacterized protein</fullName>
    </submittedName>
</protein>
<dbReference type="OrthoDB" id="3692692at2"/>
<reference evidence="1 2" key="1">
    <citation type="submission" date="2019-09" db="EMBL/GenBank/DDBJ databases">
        <title>Genome Sequences of Streptomyces kaniharaensis ATCC 21070.</title>
        <authorList>
            <person name="Zhu W."/>
            <person name="De Crecy-Lagard V."/>
            <person name="Richards N.G."/>
        </authorList>
    </citation>
    <scope>NUCLEOTIDE SEQUENCE [LARGE SCALE GENOMIC DNA]</scope>
    <source>
        <strain evidence="1 2">SF-557</strain>
    </source>
</reference>
<organism evidence="1 2">
    <name type="scientific">Streptomyces kaniharaensis</name>
    <dbReference type="NCBI Taxonomy" id="212423"/>
    <lineage>
        <taxon>Bacteria</taxon>
        <taxon>Bacillati</taxon>
        <taxon>Actinomycetota</taxon>
        <taxon>Actinomycetes</taxon>
        <taxon>Kitasatosporales</taxon>
        <taxon>Streptomycetaceae</taxon>
        <taxon>Streptomyces</taxon>
    </lineage>
</organism>
<evidence type="ECO:0000313" key="2">
    <source>
        <dbReference type="Proteomes" id="UP000450000"/>
    </source>
</evidence>
<proteinExistence type="predicted"/>
<dbReference type="Pfam" id="PF19690">
    <property type="entry name" value="DUF6191"/>
    <property type="match status" value="1"/>
</dbReference>
<gene>
    <name evidence="1" type="ORF">F7Q99_23185</name>
</gene>
<dbReference type="RefSeq" id="WP_153464423.1">
    <property type="nucleotide sequence ID" value="NZ_WBOF01000001.1"/>
</dbReference>
<dbReference type="EMBL" id="WBOF01000001">
    <property type="protein sequence ID" value="MQS15088.1"/>
    <property type="molecule type" value="Genomic_DNA"/>
</dbReference>
<name>A0A6N7KXV9_9ACTN</name>
<evidence type="ECO:0000313" key="1">
    <source>
        <dbReference type="EMBL" id="MQS15088.1"/>
    </source>
</evidence>
<dbReference type="InterPro" id="IPR045684">
    <property type="entry name" value="DUF6191"/>
</dbReference>
<dbReference type="AlphaFoldDB" id="A0A6N7KXV9"/>
<accession>A0A6N7KXV9</accession>